<feature type="region of interest" description="Disordered" evidence="1">
    <location>
        <begin position="501"/>
        <end position="559"/>
    </location>
</feature>
<sequence length="835" mass="94339">MAVERQPSAAAPPQGPHRSTQLRFNLDVLTHPTRLAAQYTNPSPIVIEKISTPQKKHGDGSAAEDLLRNSGSSVSFSVVSEDRLNLAVQLAKQDVRWKHLRAKIEAKAPRSGVTANSPGKKMPGKERKAGSSVKPEVTRSGARVYVYTPDRSRVDVDVSDSPPTRDPGPGGSPKKGVDASEHEVRRLQKELHTYMKKIEELAKKDHHGDFLDPLEEVRGRIRQQERATRSARMLYVLQQQVKEIQADLEKLSPQKIKHTKKSRVMSRLAAVHRGAIRALQVFITQLSERGEQQIPSFYKELGYIIRQLSLCAAKLETGRDPAASNLIISILQQVEDLDVLLEAKTSSDARKPLPDKAANKTSPVVKLSRDTAVRNVRYPRPVHKQIEHRGPSQSPVNRCLVFDDPPEPMNIAAPTEHQSGPQQPSSPERRSAVRSGLEALIQAGHLKGLQRSDAGQNKSKGVLIPQRPKGFRQPRKKTDPFQPSRFQKKTVSFKLKENRPVAKEKTTPWVPTNPTSPPASTKRVNWNTEPKNCTATQSKKIDQIDSSQRMEPENKDGSRLSWLESETARRLQHLDDLYREEIAHLRNLREEADASKGFPNERSASNNVARLQLEPDIISGKDESLRERSPPNKEYPHSFQQPDGELEAVIQRIEEIEKYQDAVRQRFTRIDYSDMEFWAQEEKERSHAVTDQRPLTLHPIRITKPVGQREPVVDILLEEPFEGDSLQIHKEELARHSPHHFAQRTLDCTKGLLRLSVPSQMLQNIHDYSKNFNRHLRLTSHQQVGDFDPWHITESLAEDLINDALGEVAAELHDLCEGYAEAVFTSEFMEPTENG</sequence>
<dbReference type="GO" id="GO:0034451">
    <property type="term" value="C:centriolar satellite"/>
    <property type="evidence" value="ECO:0007669"/>
    <property type="project" value="TreeGrafter"/>
</dbReference>
<dbReference type="GO" id="GO:0007099">
    <property type="term" value="P:centriole replication"/>
    <property type="evidence" value="ECO:0007669"/>
    <property type="project" value="InterPro"/>
</dbReference>
<reference evidence="2" key="1">
    <citation type="thesis" date="2020" institute="ProQuest LLC" country="789 East Eisenhower Parkway, Ann Arbor, MI, USA">
        <title>Comparative Genomics and Chromosome Evolution.</title>
        <authorList>
            <person name="Mudd A.B."/>
        </authorList>
    </citation>
    <scope>NUCLEOTIDE SEQUENCE</scope>
    <source>
        <strain evidence="2">HN-11 Male</strain>
        <tissue evidence="2">Kidney and liver</tissue>
    </source>
</reference>
<feature type="region of interest" description="Disordered" evidence="1">
    <location>
        <begin position="618"/>
        <end position="640"/>
    </location>
</feature>
<feature type="compositionally biased region" description="Basic and acidic residues" evidence="1">
    <location>
        <begin position="175"/>
        <end position="184"/>
    </location>
</feature>
<evidence type="ECO:0000256" key="1">
    <source>
        <dbReference type="SAM" id="MobiDB-lite"/>
    </source>
</evidence>
<feature type="compositionally biased region" description="Basic and acidic residues" evidence="1">
    <location>
        <begin position="539"/>
        <end position="558"/>
    </location>
</feature>
<dbReference type="Proteomes" id="UP000770717">
    <property type="component" value="Unassembled WGS sequence"/>
</dbReference>
<keyword evidence="3" id="KW-1185">Reference proteome</keyword>
<dbReference type="PANTHER" id="PTHR15732">
    <property type="entry name" value="PROTEIN MOONRAKER"/>
    <property type="match status" value="1"/>
</dbReference>
<evidence type="ECO:0000313" key="3">
    <source>
        <dbReference type="Proteomes" id="UP000770717"/>
    </source>
</evidence>
<gene>
    <name evidence="2" type="ORF">GDO78_008814</name>
</gene>
<accession>A0A8J6FFZ6</accession>
<feature type="compositionally biased region" description="Basic and acidic residues" evidence="1">
    <location>
        <begin position="619"/>
        <end position="636"/>
    </location>
</feature>
<feature type="region of interest" description="Disordered" evidence="1">
    <location>
        <begin position="406"/>
        <end position="433"/>
    </location>
</feature>
<dbReference type="AlphaFoldDB" id="A0A8J6FFZ6"/>
<dbReference type="OrthoDB" id="10072648at2759"/>
<feature type="region of interest" description="Disordered" evidence="1">
    <location>
        <begin position="108"/>
        <end position="184"/>
    </location>
</feature>
<name>A0A8J6FFZ6_ELECQ</name>
<feature type="region of interest" description="Disordered" evidence="1">
    <location>
        <begin position="1"/>
        <end position="20"/>
    </location>
</feature>
<feature type="compositionally biased region" description="Polar residues" evidence="1">
    <location>
        <begin position="509"/>
        <end position="538"/>
    </location>
</feature>
<dbReference type="Pfam" id="PF15718">
    <property type="entry name" value="MNR"/>
    <property type="match status" value="2"/>
</dbReference>
<dbReference type="GO" id="GO:0071539">
    <property type="term" value="P:protein localization to centrosome"/>
    <property type="evidence" value="ECO:0007669"/>
    <property type="project" value="TreeGrafter"/>
</dbReference>
<proteinExistence type="predicted"/>
<feature type="compositionally biased region" description="Polar residues" evidence="1">
    <location>
        <begin position="416"/>
        <end position="426"/>
    </location>
</feature>
<dbReference type="EMBL" id="WNTK01000004">
    <property type="protein sequence ID" value="KAG9485924.1"/>
    <property type="molecule type" value="Genomic_DNA"/>
</dbReference>
<dbReference type="PANTHER" id="PTHR15732:SF4">
    <property type="entry name" value="PROTEIN MOONRAKER"/>
    <property type="match status" value="1"/>
</dbReference>
<comment type="caution">
    <text evidence="2">The sequence shown here is derived from an EMBL/GenBank/DDBJ whole genome shotgun (WGS) entry which is preliminary data.</text>
</comment>
<organism evidence="2 3">
    <name type="scientific">Eleutherodactylus coqui</name>
    <name type="common">Puerto Rican coqui</name>
    <dbReference type="NCBI Taxonomy" id="57060"/>
    <lineage>
        <taxon>Eukaryota</taxon>
        <taxon>Metazoa</taxon>
        <taxon>Chordata</taxon>
        <taxon>Craniata</taxon>
        <taxon>Vertebrata</taxon>
        <taxon>Euteleostomi</taxon>
        <taxon>Amphibia</taxon>
        <taxon>Batrachia</taxon>
        <taxon>Anura</taxon>
        <taxon>Neobatrachia</taxon>
        <taxon>Hyloidea</taxon>
        <taxon>Eleutherodactylidae</taxon>
        <taxon>Eleutherodactylinae</taxon>
        <taxon>Eleutherodactylus</taxon>
        <taxon>Eleutherodactylus</taxon>
    </lineage>
</organism>
<feature type="region of interest" description="Disordered" evidence="1">
    <location>
        <begin position="446"/>
        <end position="483"/>
    </location>
</feature>
<dbReference type="InterPro" id="IPR031447">
    <property type="entry name" value="MNR"/>
</dbReference>
<evidence type="ECO:0000313" key="2">
    <source>
        <dbReference type="EMBL" id="KAG9485924.1"/>
    </source>
</evidence>
<protein>
    <recommendedName>
        <fullName evidence="4">Protein moonraker</fullName>
    </recommendedName>
</protein>
<evidence type="ECO:0008006" key="4">
    <source>
        <dbReference type="Google" id="ProtNLM"/>
    </source>
</evidence>